<evidence type="ECO:0000313" key="3">
    <source>
        <dbReference type="Proteomes" id="UP000324222"/>
    </source>
</evidence>
<evidence type="ECO:0000313" key="2">
    <source>
        <dbReference type="EMBL" id="MPC89199.1"/>
    </source>
</evidence>
<organism evidence="2 3">
    <name type="scientific">Portunus trituberculatus</name>
    <name type="common">Swimming crab</name>
    <name type="synonym">Neptunus trituberculatus</name>
    <dbReference type="NCBI Taxonomy" id="210409"/>
    <lineage>
        <taxon>Eukaryota</taxon>
        <taxon>Metazoa</taxon>
        <taxon>Ecdysozoa</taxon>
        <taxon>Arthropoda</taxon>
        <taxon>Crustacea</taxon>
        <taxon>Multicrustacea</taxon>
        <taxon>Malacostraca</taxon>
        <taxon>Eumalacostraca</taxon>
        <taxon>Eucarida</taxon>
        <taxon>Decapoda</taxon>
        <taxon>Pleocyemata</taxon>
        <taxon>Brachyura</taxon>
        <taxon>Eubrachyura</taxon>
        <taxon>Portunoidea</taxon>
        <taxon>Portunidae</taxon>
        <taxon>Portuninae</taxon>
        <taxon>Portunus</taxon>
    </lineage>
</organism>
<feature type="compositionally biased region" description="Low complexity" evidence="1">
    <location>
        <begin position="45"/>
        <end position="60"/>
    </location>
</feature>
<dbReference type="Proteomes" id="UP000324222">
    <property type="component" value="Unassembled WGS sequence"/>
</dbReference>
<comment type="caution">
    <text evidence="2">The sequence shown here is derived from an EMBL/GenBank/DDBJ whole genome shotgun (WGS) entry which is preliminary data.</text>
</comment>
<keyword evidence="3" id="KW-1185">Reference proteome</keyword>
<proteinExistence type="predicted"/>
<evidence type="ECO:0000256" key="1">
    <source>
        <dbReference type="SAM" id="MobiDB-lite"/>
    </source>
</evidence>
<name>A0A5B7J3H1_PORTR</name>
<gene>
    <name evidence="2" type="ORF">E2C01_084135</name>
</gene>
<accession>A0A5B7J3H1</accession>
<sequence length="60" mass="6864">MKRVWGLTNAPRVSREGTPATTTTTTSRDEDTRRHTLPPQEHMTRNPPNTNTTHMHTNPK</sequence>
<dbReference type="EMBL" id="VSRR010080212">
    <property type="protein sequence ID" value="MPC89199.1"/>
    <property type="molecule type" value="Genomic_DNA"/>
</dbReference>
<dbReference type="AlphaFoldDB" id="A0A5B7J3H1"/>
<feature type="compositionally biased region" description="Low complexity" evidence="1">
    <location>
        <begin position="16"/>
        <end position="26"/>
    </location>
</feature>
<reference evidence="2 3" key="1">
    <citation type="submission" date="2019-05" db="EMBL/GenBank/DDBJ databases">
        <title>Another draft genome of Portunus trituberculatus and its Hox gene families provides insights of decapod evolution.</title>
        <authorList>
            <person name="Jeong J.-H."/>
            <person name="Song I."/>
            <person name="Kim S."/>
            <person name="Choi T."/>
            <person name="Kim D."/>
            <person name="Ryu S."/>
            <person name="Kim W."/>
        </authorList>
    </citation>
    <scope>NUCLEOTIDE SEQUENCE [LARGE SCALE GENOMIC DNA]</scope>
    <source>
        <tissue evidence="2">Muscle</tissue>
    </source>
</reference>
<protein>
    <submittedName>
        <fullName evidence="2">Uncharacterized protein</fullName>
    </submittedName>
</protein>
<feature type="region of interest" description="Disordered" evidence="1">
    <location>
        <begin position="1"/>
        <end position="60"/>
    </location>
</feature>